<comment type="caution">
    <text evidence="2">The sequence shown here is derived from an EMBL/GenBank/DDBJ whole genome shotgun (WGS) entry which is preliminary data.</text>
</comment>
<dbReference type="EMBL" id="MHIA01000004">
    <property type="protein sequence ID" value="OGY42910.1"/>
    <property type="molecule type" value="Genomic_DNA"/>
</dbReference>
<keyword evidence="1" id="KW-0812">Transmembrane</keyword>
<keyword evidence="1" id="KW-1133">Transmembrane helix</keyword>
<reference evidence="2 3" key="1">
    <citation type="journal article" date="2016" name="Nat. Commun.">
        <title>Thousands of microbial genomes shed light on interconnected biogeochemical processes in an aquifer system.</title>
        <authorList>
            <person name="Anantharaman K."/>
            <person name="Brown C.T."/>
            <person name="Hug L.A."/>
            <person name="Sharon I."/>
            <person name="Castelle C.J."/>
            <person name="Probst A.J."/>
            <person name="Thomas B.C."/>
            <person name="Singh A."/>
            <person name="Wilkins M.J."/>
            <person name="Karaoz U."/>
            <person name="Brodie E.L."/>
            <person name="Williams K.H."/>
            <person name="Hubbard S.S."/>
            <person name="Banfield J.F."/>
        </authorList>
    </citation>
    <scope>NUCLEOTIDE SEQUENCE [LARGE SCALE GENOMIC DNA]</scope>
</reference>
<organism evidence="2 3">
    <name type="scientific">Candidatus Buchananbacteria bacterium RBG_13_39_9</name>
    <dbReference type="NCBI Taxonomy" id="1797531"/>
    <lineage>
        <taxon>Bacteria</taxon>
        <taxon>Candidatus Buchananiibacteriota</taxon>
    </lineage>
</organism>
<accession>A0A1G1XTH7</accession>
<proteinExistence type="predicted"/>
<keyword evidence="1" id="KW-0472">Membrane</keyword>
<sequence>MAKVSVNKILGLVFIDQLKTILYFPIWWYSKGLLKVFDGGLAFISDMEQTLGFSIWVKNLFTPIFGQRDIAGRLISFFLRLFEIIFRGIALVIIIILVIIVLIIWLVLPIFIISQLIIHI</sequence>
<evidence type="ECO:0000313" key="3">
    <source>
        <dbReference type="Proteomes" id="UP000176260"/>
    </source>
</evidence>
<name>A0A1G1XTH7_9BACT</name>
<evidence type="ECO:0000256" key="1">
    <source>
        <dbReference type="SAM" id="Phobius"/>
    </source>
</evidence>
<protein>
    <submittedName>
        <fullName evidence="2">Uncharacterized protein</fullName>
    </submittedName>
</protein>
<dbReference type="AlphaFoldDB" id="A0A1G1XTH7"/>
<gene>
    <name evidence="2" type="ORF">A2Y67_03510</name>
</gene>
<dbReference type="Proteomes" id="UP000176260">
    <property type="component" value="Unassembled WGS sequence"/>
</dbReference>
<feature type="transmembrane region" description="Helical" evidence="1">
    <location>
        <begin position="84"/>
        <end position="113"/>
    </location>
</feature>
<evidence type="ECO:0000313" key="2">
    <source>
        <dbReference type="EMBL" id="OGY42910.1"/>
    </source>
</evidence>